<reference evidence="2 5" key="2">
    <citation type="submission" date="2019-04" db="EMBL/GenBank/DDBJ databases">
        <title>Draft genome sequences of Streptomyces avermitilis NBRC 14893.</title>
        <authorList>
            <person name="Komaki H."/>
            <person name="Tamura T."/>
            <person name="Hosoyama A."/>
        </authorList>
    </citation>
    <scope>NUCLEOTIDE SEQUENCE [LARGE SCALE GENOMIC DNA]</scope>
    <source>
        <strain evidence="2 5">NBRC 14893</strain>
    </source>
</reference>
<evidence type="ECO:0000313" key="5">
    <source>
        <dbReference type="Proteomes" id="UP000302139"/>
    </source>
</evidence>
<evidence type="ECO:0000313" key="4">
    <source>
        <dbReference type="Proteomes" id="UP000299211"/>
    </source>
</evidence>
<feature type="region of interest" description="Disordered" evidence="1">
    <location>
        <begin position="1"/>
        <end position="27"/>
    </location>
</feature>
<dbReference type="EMBL" id="BJHX01000001">
    <property type="protein sequence ID" value="GDY68864.1"/>
    <property type="molecule type" value="Genomic_DNA"/>
</dbReference>
<evidence type="ECO:0000313" key="2">
    <source>
        <dbReference type="EMBL" id="GDY68864.1"/>
    </source>
</evidence>
<proteinExistence type="predicted"/>
<sequence length="59" mass="6171">MQPPQLPQPPAEDPATRPGALSGPCGHACGKARKPLGLSVQERAQWTAEEVGRRGLAEA</sequence>
<dbReference type="Proteomes" id="UP000302139">
    <property type="component" value="Unassembled WGS sequence"/>
</dbReference>
<accession>A0A4D4MAN7</accession>
<evidence type="ECO:0000256" key="1">
    <source>
        <dbReference type="SAM" id="MobiDB-lite"/>
    </source>
</evidence>
<name>A0A4D4MAN7_STRAX</name>
<comment type="caution">
    <text evidence="2">The sequence shown here is derived from an EMBL/GenBank/DDBJ whole genome shotgun (WGS) entry which is preliminary data.</text>
</comment>
<dbReference type="EMBL" id="BJHY01000001">
    <property type="protein sequence ID" value="GDY70754.1"/>
    <property type="molecule type" value="Genomic_DNA"/>
</dbReference>
<gene>
    <name evidence="2" type="ORF">SAV14893_082570</name>
    <name evidence="3" type="ORF">SAV31267_002390</name>
</gene>
<evidence type="ECO:0000313" key="3">
    <source>
        <dbReference type="EMBL" id="GDY70754.1"/>
    </source>
</evidence>
<feature type="compositionally biased region" description="Pro residues" evidence="1">
    <location>
        <begin position="1"/>
        <end position="12"/>
    </location>
</feature>
<organism evidence="2 5">
    <name type="scientific">Streptomyces avermitilis</name>
    <dbReference type="NCBI Taxonomy" id="33903"/>
    <lineage>
        <taxon>Bacteria</taxon>
        <taxon>Bacillati</taxon>
        <taxon>Actinomycetota</taxon>
        <taxon>Actinomycetes</taxon>
        <taxon>Kitasatosporales</taxon>
        <taxon>Streptomycetaceae</taxon>
        <taxon>Streptomyces</taxon>
    </lineage>
</organism>
<dbReference type="AlphaFoldDB" id="A0A4D4MAN7"/>
<dbReference type="Proteomes" id="UP000299211">
    <property type="component" value="Unassembled WGS sequence"/>
</dbReference>
<reference evidence="3 4" key="1">
    <citation type="submission" date="2019-04" db="EMBL/GenBank/DDBJ databases">
        <title>Draft genome sequences of Streptomyces avermitilis ATCC 31267.</title>
        <authorList>
            <person name="Komaki H."/>
            <person name="Tamura T."/>
            <person name="Hosoyama A."/>
        </authorList>
    </citation>
    <scope>NUCLEOTIDE SEQUENCE [LARGE SCALE GENOMIC DNA]</scope>
    <source>
        <strain evidence="3 4">ATCC 31267</strain>
    </source>
</reference>
<protein>
    <submittedName>
        <fullName evidence="2">Uncharacterized protein</fullName>
    </submittedName>
</protein>